<dbReference type="AlphaFoldDB" id="A0AAW1MSB7"/>
<dbReference type="InterPro" id="IPR006598">
    <property type="entry name" value="CAP10"/>
</dbReference>
<evidence type="ECO:0000313" key="3">
    <source>
        <dbReference type="Proteomes" id="UP001443914"/>
    </source>
</evidence>
<dbReference type="SMART" id="SM00672">
    <property type="entry name" value="CAP10"/>
    <property type="match status" value="1"/>
</dbReference>
<feature type="domain" description="Glycosyl transferase CAP10" evidence="1">
    <location>
        <begin position="143"/>
        <end position="392"/>
    </location>
</feature>
<accession>A0AAW1MSB7</accession>
<dbReference type="InterPro" id="IPR051091">
    <property type="entry name" value="O-Glucosyltr/Glycosyltrsf_90"/>
</dbReference>
<protein>
    <recommendedName>
        <fullName evidence="1">Glycosyl transferase CAP10 domain-containing protein</fullName>
    </recommendedName>
</protein>
<evidence type="ECO:0000313" key="2">
    <source>
        <dbReference type="EMBL" id="KAK9749385.1"/>
    </source>
</evidence>
<dbReference type="Proteomes" id="UP001443914">
    <property type="component" value="Unassembled WGS sequence"/>
</dbReference>
<comment type="caution">
    <text evidence="2">The sequence shown here is derived from an EMBL/GenBank/DDBJ whole genome shotgun (WGS) entry which is preliminary data.</text>
</comment>
<dbReference type="PANTHER" id="PTHR12203">
    <property type="entry name" value="KDEL LYS-ASP-GLU-LEU CONTAINING - RELATED"/>
    <property type="match status" value="1"/>
</dbReference>
<proteinExistence type="predicted"/>
<dbReference type="PANTHER" id="PTHR12203:SF99">
    <property type="entry name" value="OS04G0534100 PROTEIN"/>
    <property type="match status" value="1"/>
</dbReference>
<dbReference type="EMBL" id="JBDFQZ010000002">
    <property type="protein sequence ID" value="KAK9749385.1"/>
    <property type="molecule type" value="Genomic_DNA"/>
</dbReference>
<organism evidence="2 3">
    <name type="scientific">Saponaria officinalis</name>
    <name type="common">Common soapwort</name>
    <name type="synonym">Lychnis saponaria</name>
    <dbReference type="NCBI Taxonomy" id="3572"/>
    <lineage>
        <taxon>Eukaryota</taxon>
        <taxon>Viridiplantae</taxon>
        <taxon>Streptophyta</taxon>
        <taxon>Embryophyta</taxon>
        <taxon>Tracheophyta</taxon>
        <taxon>Spermatophyta</taxon>
        <taxon>Magnoliopsida</taxon>
        <taxon>eudicotyledons</taxon>
        <taxon>Gunneridae</taxon>
        <taxon>Pentapetalae</taxon>
        <taxon>Caryophyllales</taxon>
        <taxon>Caryophyllaceae</taxon>
        <taxon>Caryophylleae</taxon>
        <taxon>Saponaria</taxon>
    </lineage>
</organism>
<gene>
    <name evidence="2" type="ORF">RND81_02G122600</name>
</gene>
<evidence type="ECO:0000259" key="1">
    <source>
        <dbReference type="SMART" id="SM00672"/>
    </source>
</evidence>
<name>A0AAW1MSB7_SAPOF</name>
<sequence length="460" mass="54077">MAILLPSYWVALMDNSTLREMIPFHNKGSKKRVVHEDIQPIICSEKMSFTCPRTSNDSSKFKRKTLNPESCPDYFTWIHEDLKPWKSTGITQNMLKKAINIAHFRLVIVNGKAYVEKYKQPYQTRDVVTLWGILQLMKMYSGKLPDLDLMFQCGDKTVVKKKEYQVIKGNIDPIPPPIFHYCGDDLSFDIVFPDWTFWGWSETFIRPWDSTIKELKDANDKMKWVERKPYAFYKGNLFNGHRDDLAKCNSTKDWNAQIYNMNWDLEMKEGFKDAKMAKQCMHKYKIYMEGNAWSVSRKYIMACNSMSLVVNPEFYDFFSRSLIPFKHYWPIDAQHVCKSIKFAVDWGNNHSNEAKEIGKEGSKFIQEKVKMKHVYDYMYHLLIEYAKLLKYKPSVPKGALELCSKSFVCPTNDTIHIEESYKLETLVNDEAQEEPCSILPSYDSQKLVERNHNIFKQILL</sequence>
<reference evidence="2" key="1">
    <citation type="submission" date="2024-03" db="EMBL/GenBank/DDBJ databases">
        <title>WGS assembly of Saponaria officinalis var. Norfolk2.</title>
        <authorList>
            <person name="Jenkins J."/>
            <person name="Shu S."/>
            <person name="Grimwood J."/>
            <person name="Barry K."/>
            <person name="Goodstein D."/>
            <person name="Schmutz J."/>
            <person name="Leebens-Mack J."/>
            <person name="Osbourn A."/>
        </authorList>
    </citation>
    <scope>NUCLEOTIDE SEQUENCE [LARGE SCALE GENOMIC DNA]</scope>
    <source>
        <strain evidence="2">JIC</strain>
    </source>
</reference>
<keyword evidence="3" id="KW-1185">Reference proteome</keyword>
<dbReference type="Pfam" id="PF05686">
    <property type="entry name" value="Glyco_transf_90"/>
    <property type="match status" value="1"/>
</dbReference>